<keyword evidence="2" id="KW-0413">Isomerase</keyword>
<dbReference type="SUPFAM" id="SSF51658">
    <property type="entry name" value="Xylose isomerase-like"/>
    <property type="match status" value="1"/>
</dbReference>
<keyword evidence="3" id="KW-1185">Reference proteome</keyword>
<organism evidence="2 3">
    <name type="scientific">Negadavirga shengliensis</name>
    <dbReference type="NCBI Taxonomy" id="1389218"/>
    <lineage>
        <taxon>Bacteria</taxon>
        <taxon>Pseudomonadati</taxon>
        <taxon>Bacteroidota</taxon>
        <taxon>Cytophagia</taxon>
        <taxon>Cytophagales</taxon>
        <taxon>Cyclobacteriaceae</taxon>
        <taxon>Negadavirga</taxon>
    </lineage>
</organism>
<proteinExistence type="predicted"/>
<dbReference type="PANTHER" id="PTHR12110">
    <property type="entry name" value="HYDROXYPYRUVATE ISOMERASE"/>
    <property type="match status" value="1"/>
</dbReference>
<comment type="caution">
    <text evidence="2">The sequence shown here is derived from an EMBL/GenBank/DDBJ whole genome shotgun (WGS) entry which is preliminary data.</text>
</comment>
<evidence type="ECO:0000313" key="2">
    <source>
        <dbReference type="EMBL" id="MFC4870326.1"/>
    </source>
</evidence>
<dbReference type="EMBL" id="JBHSJJ010000001">
    <property type="protein sequence ID" value="MFC4870326.1"/>
    <property type="molecule type" value="Genomic_DNA"/>
</dbReference>
<dbReference type="InterPro" id="IPR036237">
    <property type="entry name" value="Xyl_isomerase-like_sf"/>
</dbReference>
<accession>A0ABV9SVG3</accession>
<evidence type="ECO:0000313" key="3">
    <source>
        <dbReference type="Proteomes" id="UP001595818"/>
    </source>
</evidence>
<reference evidence="3" key="1">
    <citation type="journal article" date="2019" name="Int. J. Syst. Evol. Microbiol.">
        <title>The Global Catalogue of Microorganisms (GCM) 10K type strain sequencing project: providing services to taxonomists for standard genome sequencing and annotation.</title>
        <authorList>
            <consortium name="The Broad Institute Genomics Platform"/>
            <consortium name="The Broad Institute Genome Sequencing Center for Infectious Disease"/>
            <person name="Wu L."/>
            <person name="Ma J."/>
        </authorList>
    </citation>
    <scope>NUCLEOTIDE SEQUENCE [LARGE SCALE GENOMIC DNA]</scope>
    <source>
        <strain evidence="3">CGMCC 4.7466</strain>
    </source>
</reference>
<dbReference type="GO" id="GO:0016853">
    <property type="term" value="F:isomerase activity"/>
    <property type="evidence" value="ECO:0007669"/>
    <property type="project" value="UniProtKB-KW"/>
</dbReference>
<evidence type="ECO:0000259" key="1">
    <source>
        <dbReference type="Pfam" id="PF01261"/>
    </source>
</evidence>
<protein>
    <submittedName>
        <fullName evidence="2">Sugar phosphate isomerase/epimerase family protein</fullName>
    </submittedName>
</protein>
<name>A0ABV9SVG3_9BACT</name>
<dbReference type="Gene3D" id="3.20.20.150">
    <property type="entry name" value="Divalent-metal-dependent TIM barrel enzymes"/>
    <property type="match status" value="1"/>
</dbReference>
<dbReference type="InterPro" id="IPR013022">
    <property type="entry name" value="Xyl_isomerase-like_TIM-brl"/>
</dbReference>
<dbReference type="Pfam" id="PF01261">
    <property type="entry name" value="AP_endonuc_2"/>
    <property type="match status" value="1"/>
</dbReference>
<gene>
    <name evidence="2" type="ORF">ACFPFU_01425</name>
</gene>
<dbReference type="RefSeq" id="WP_377060763.1">
    <property type="nucleotide sequence ID" value="NZ_JBHSJJ010000001.1"/>
</dbReference>
<dbReference type="InterPro" id="IPR050312">
    <property type="entry name" value="IolE/XylAMocC-like"/>
</dbReference>
<feature type="domain" description="Xylose isomerase-like TIM barrel" evidence="1">
    <location>
        <begin position="72"/>
        <end position="303"/>
    </location>
</feature>
<dbReference type="Proteomes" id="UP001595818">
    <property type="component" value="Unassembled WGS sequence"/>
</dbReference>
<dbReference type="PANTHER" id="PTHR12110:SF21">
    <property type="entry name" value="XYLOSE ISOMERASE-LIKE TIM BARREL DOMAIN-CONTAINING PROTEIN"/>
    <property type="match status" value="1"/>
</dbReference>
<sequence length="312" mass="34859">MNRRTFSKKALQGMALAGMAPYMPASATSQARSHVRLGGPIYTKPKSPEEWIAALKSKNFRAAYCPLNTTAGTEEIRAYENAAKKADIIIAEVGAWSNPISPDGNMAQEAFDKCTQSLQLAEAIGANCCVNISGSKNPEHWAGPHKDNLTQETFDQIVEVTRKIIDEVQPRRTFFALEPMPWAFPDSADSYLDLIKAIDRKQFGVHMDPMNLIVSPKLFYNNAELIKECFQKLGPHIRSCHGKDIVIKEDTYMPQFTEVRPGLGVLDYGIFLTEVSKLKDIPLMMEHLSTEEEYDKAAEYIRAEGKKVGVEL</sequence>